<dbReference type="Proteomes" id="UP000000822">
    <property type="component" value="Chromosome"/>
</dbReference>
<dbReference type="PhylomeDB" id="Q8EQX6"/>
<name>Q8EQX6_OCEIH</name>
<evidence type="ECO:0000256" key="3">
    <source>
        <dbReference type="SAM" id="MobiDB-lite"/>
    </source>
</evidence>
<dbReference type="GO" id="GO:0044781">
    <property type="term" value="P:bacterial-type flagellum organization"/>
    <property type="evidence" value="ECO:0007669"/>
    <property type="project" value="UniProtKB-KW"/>
</dbReference>
<accession>Q8EQX6</accession>
<dbReference type="RefSeq" id="WP_011065962.1">
    <property type="nucleotide sequence ID" value="NC_004193.1"/>
</dbReference>
<protein>
    <submittedName>
        <fullName evidence="4">Flagellar hook assembly protein</fullName>
    </submittedName>
</protein>
<keyword evidence="4" id="KW-0966">Cell projection</keyword>
<dbReference type="STRING" id="221109.gene:10733802"/>
<dbReference type="EMBL" id="BA000028">
    <property type="protein sequence ID" value="BAC13518.1"/>
    <property type="molecule type" value="Genomic_DNA"/>
</dbReference>
<reference evidence="4 5" key="1">
    <citation type="journal article" date="2001" name="FEMS Microbiol. Lett.">
        <title>Oceanobacillus iheyensis gen. nov., sp. nov., a deep-sea extremely halotolerant and alkaliphilic species isolated from a depth of 1050 m on the Iheya Ridge.</title>
        <authorList>
            <person name="Lu J."/>
            <person name="Nogi Y."/>
            <person name="Takami H."/>
        </authorList>
    </citation>
    <scope>NUCLEOTIDE SEQUENCE [LARGE SCALE GENOMIC DNA]</scope>
    <source>
        <strain evidence="5">DSM 14371 / CIP 107618 / JCM 11309 / KCTC 3954 / HTE831</strain>
    </source>
</reference>
<dbReference type="Pfam" id="PF03963">
    <property type="entry name" value="FlgD"/>
    <property type="match status" value="1"/>
</dbReference>
<keyword evidence="4" id="KW-0282">Flagellum</keyword>
<feature type="region of interest" description="Disordered" evidence="3">
    <location>
        <begin position="140"/>
        <end position="172"/>
    </location>
</feature>
<reference evidence="4 5" key="2">
    <citation type="journal article" date="2002" name="Nucleic Acids Res.">
        <title>Genome sequence of Oceanobacillus iheyensis isolated from the Iheya Ridge and its unexpected adaptive capabilities to extreme environments.</title>
        <authorList>
            <person name="Takami H."/>
            <person name="Takaki Y."/>
            <person name="Uchiyama I."/>
        </authorList>
    </citation>
    <scope>NUCLEOTIDE SEQUENCE [LARGE SCALE GENOMIC DNA]</scope>
    <source>
        <strain evidence="5">DSM 14371 / CIP 107618 / JCM 11309 / KCTC 3954 / HTE831</strain>
    </source>
</reference>
<evidence type="ECO:0000256" key="2">
    <source>
        <dbReference type="ARBA" id="ARBA00022795"/>
    </source>
</evidence>
<dbReference type="AlphaFoldDB" id="Q8EQX6"/>
<keyword evidence="4" id="KW-0969">Cilium</keyword>
<dbReference type="eggNOG" id="COG1843">
    <property type="taxonomic scope" value="Bacteria"/>
</dbReference>
<dbReference type="NCBIfam" id="NF007197">
    <property type="entry name" value="PRK09618.1"/>
    <property type="match status" value="1"/>
</dbReference>
<sequence>MTSIDSSLYLNNQQKARVPSQELGKDEFLKLLMVQLQNQDPTKPMDDSQFMSQMATFSSLEQMMNMSNSIEMLVNNSLVSPVLQYSHMIGEEVSYMTFDEETGKETGIETSIVVGVTQNEGWAVFELENGERIYADTVIQVGESNAEDGDDDSDIDGDEDDSDSGDGEESED</sequence>
<dbReference type="InterPro" id="IPR005648">
    <property type="entry name" value="FlgD"/>
</dbReference>
<dbReference type="OrthoDB" id="280334at2"/>
<gene>
    <name evidence="4" type="ordered locus">OB1562</name>
</gene>
<evidence type="ECO:0000313" key="5">
    <source>
        <dbReference type="Proteomes" id="UP000000822"/>
    </source>
</evidence>
<dbReference type="HOGENOM" id="CLU_047535_1_0_9"/>
<evidence type="ECO:0000256" key="1">
    <source>
        <dbReference type="ARBA" id="ARBA00010577"/>
    </source>
</evidence>
<proteinExistence type="inferred from homology"/>
<keyword evidence="2" id="KW-1005">Bacterial flagellum biogenesis</keyword>
<evidence type="ECO:0000313" key="4">
    <source>
        <dbReference type="EMBL" id="BAC13518.1"/>
    </source>
</evidence>
<dbReference type="KEGG" id="oih:OB1562"/>
<keyword evidence="5" id="KW-1185">Reference proteome</keyword>
<feature type="compositionally biased region" description="Acidic residues" evidence="3">
    <location>
        <begin position="145"/>
        <end position="172"/>
    </location>
</feature>
<organism evidence="4 5">
    <name type="scientific">Oceanobacillus iheyensis (strain DSM 14371 / CIP 107618 / JCM 11309 / KCTC 3954 / HTE831)</name>
    <dbReference type="NCBI Taxonomy" id="221109"/>
    <lineage>
        <taxon>Bacteria</taxon>
        <taxon>Bacillati</taxon>
        <taxon>Bacillota</taxon>
        <taxon>Bacilli</taxon>
        <taxon>Bacillales</taxon>
        <taxon>Bacillaceae</taxon>
        <taxon>Oceanobacillus</taxon>
    </lineage>
</organism>
<comment type="similarity">
    <text evidence="1">Belongs to the FlgD family.</text>
</comment>